<name>A0ABV7YQC5_9BACT</name>
<reference evidence="3" key="1">
    <citation type="journal article" date="2019" name="Int. J. Syst. Evol. Microbiol.">
        <title>The Global Catalogue of Microorganisms (GCM) 10K type strain sequencing project: providing services to taxonomists for standard genome sequencing and annotation.</title>
        <authorList>
            <consortium name="The Broad Institute Genomics Platform"/>
            <consortium name="The Broad Institute Genome Sequencing Center for Infectious Disease"/>
            <person name="Wu L."/>
            <person name="Ma J."/>
        </authorList>
    </citation>
    <scope>NUCLEOTIDE SEQUENCE [LARGE SCALE GENOMIC DNA]</scope>
    <source>
        <strain evidence="3">CECT 7956</strain>
    </source>
</reference>
<protein>
    <submittedName>
        <fullName evidence="2">Uncharacterized protein</fullName>
    </submittedName>
</protein>
<evidence type="ECO:0000313" key="2">
    <source>
        <dbReference type="EMBL" id="MFC3809544.1"/>
    </source>
</evidence>
<comment type="caution">
    <text evidence="2">The sequence shown here is derived from an EMBL/GenBank/DDBJ whole genome shotgun (WGS) entry which is preliminary data.</text>
</comment>
<dbReference type="Proteomes" id="UP001595616">
    <property type="component" value="Unassembled WGS sequence"/>
</dbReference>
<feature type="transmembrane region" description="Helical" evidence="1">
    <location>
        <begin position="108"/>
        <end position="128"/>
    </location>
</feature>
<keyword evidence="1" id="KW-1133">Transmembrane helix</keyword>
<keyword evidence="3" id="KW-1185">Reference proteome</keyword>
<dbReference type="EMBL" id="JBHRYQ010000001">
    <property type="protein sequence ID" value="MFC3809544.1"/>
    <property type="molecule type" value="Genomic_DNA"/>
</dbReference>
<keyword evidence="1" id="KW-0812">Transmembrane</keyword>
<evidence type="ECO:0000313" key="3">
    <source>
        <dbReference type="Proteomes" id="UP001595616"/>
    </source>
</evidence>
<keyword evidence="1" id="KW-0472">Membrane</keyword>
<dbReference type="RefSeq" id="WP_379834744.1">
    <property type="nucleotide sequence ID" value="NZ_JBHRYQ010000001.1"/>
</dbReference>
<accession>A0ABV7YQC5</accession>
<proteinExistence type="predicted"/>
<gene>
    <name evidence="2" type="ORF">ACFOOI_02675</name>
</gene>
<evidence type="ECO:0000256" key="1">
    <source>
        <dbReference type="SAM" id="Phobius"/>
    </source>
</evidence>
<sequence length="164" mass="18813">MGGFQASSRKNFTQTKKPIPSINAFDDLNVTEQKSELFFDEIETTQLSASTEEGSSNFNESNKKTGIIDFKNIKNIEENKATILEKKSNFQKEKPSKKKKKRKKRNSVFNDGVKIGIVFLVIAILLSFLHITQLVILFGLASVIFLYLGLKKYMRRNRLKNIFK</sequence>
<organism evidence="2 3">
    <name type="scientific">Lacihabitans lacunae</name>
    <dbReference type="NCBI Taxonomy" id="1028214"/>
    <lineage>
        <taxon>Bacteria</taxon>
        <taxon>Pseudomonadati</taxon>
        <taxon>Bacteroidota</taxon>
        <taxon>Cytophagia</taxon>
        <taxon>Cytophagales</taxon>
        <taxon>Leadbetterellaceae</taxon>
        <taxon>Lacihabitans</taxon>
    </lineage>
</organism>
<feature type="transmembrane region" description="Helical" evidence="1">
    <location>
        <begin position="134"/>
        <end position="150"/>
    </location>
</feature>